<feature type="transmembrane region" description="Helical" evidence="7">
    <location>
        <begin position="734"/>
        <end position="753"/>
    </location>
</feature>
<feature type="transmembrane region" description="Helical" evidence="7">
    <location>
        <begin position="528"/>
        <end position="552"/>
    </location>
</feature>
<dbReference type="InterPro" id="IPR003864">
    <property type="entry name" value="CSC1/OSCA1-like_7TM"/>
</dbReference>
<dbReference type="AlphaFoldDB" id="B6QPV3"/>
<keyword evidence="5 7" id="KW-1133">Transmembrane helix</keyword>
<keyword evidence="4 7" id="KW-0812">Transmembrane</keyword>
<sequence>MNCRGWHTALSPSDWSGAGLAELIDPFLCTTSAPDSEPSPGSRLQTSLQQQTSEHAFLVAPASGCPPLYVISGSWSHVVGTSIFESSSDTVTVCCPLPIIMAGLMLDYIIRRDSIIDPNNDPNIGSSRGNASSASGNIVEGLTGVGSTSDSALLSTLLPALVIAGFWFGLFLICRRNQQRWYSPRSHLPNLHHHERSPELPRGFLNWFGAFFQISDSHVLHHSSLDGYLFLRFLRNLCIICFAGIIILWPVLLPVHATGGAGNSQMDQFSFSNVVSPTRYYAHVVMGIIYFTYVFFVVTRESLFYANLRQTYLNSPAYVNRISSRTVLFMSVPESYKSEKKLRQVFGDSICRIWITSDCKELNKKVDQRDKLAYSLEKAEIKLIRRANAARLKAEVTKEKNSLNVCDDYELADPLTATKIKRPMHRVSFFGKKVDSVQYYRSRLAVAIKEVEELQQKHRDGDAKYLTAVFVEFKTQSDAQVALQTLSHHQPMHMTPRYAGIAPREVIWSALNLSWWQRIVRMFMVQGGIAALIIFWSIPAAIVGTISNVTYLANLIPFLGWLAHLPGFIEGIITGLLPSAALILLMSLVPPICRLCARKAGLPSLSRVELFTQSAHFCFQVVQVFLVTTITSAASAAVSQIIKNPLSAKDLLAQNLPKASNFYISYFLLQGLSMSSAAVVQIMSALMFKILSMFFATTPRRLFKRWTQLAGVSWGSILPVFTNMGVIALTYSCIAPLILGFAFIGLFLVYQAYRYNLLFVYDLDIDTKGLIYPRALQHLLTGVYLAEICMIGLFSIKAAIGPLIIMAFYTILTILAHISLNDMLRPLMNFLPRSLDTEEEEIQLNQEAVEAYRHAMTRHGRIWKWFHPNLYRDYADLRRKVRRDHIQIEYLEKELADAYYEPCITAETPQLWIPRDPGGLSQEEIRHTSAIISISDHGAHLDVNNKIRWNKDDEDLHMWERRVLY</sequence>
<keyword evidence="3" id="KW-0813">Transport</keyword>
<evidence type="ECO:0000256" key="6">
    <source>
        <dbReference type="ARBA" id="ARBA00023136"/>
    </source>
</evidence>
<protein>
    <submittedName>
        <fullName evidence="12">DUF221 domain protein, putative</fullName>
    </submittedName>
</protein>
<feature type="transmembrane region" description="Helical" evidence="7">
    <location>
        <begin position="233"/>
        <end position="252"/>
    </location>
</feature>
<name>B6QPV3_TALMQ</name>
<feature type="domain" description="CSC1/OSCA1-like 7TM region" evidence="8">
    <location>
        <begin position="523"/>
        <end position="794"/>
    </location>
</feature>
<evidence type="ECO:0000256" key="5">
    <source>
        <dbReference type="ARBA" id="ARBA00022989"/>
    </source>
</evidence>
<keyword evidence="13" id="KW-1185">Reference proteome</keyword>
<evidence type="ECO:0000259" key="8">
    <source>
        <dbReference type="Pfam" id="PF02714"/>
    </source>
</evidence>
<dbReference type="InterPro" id="IPR027815">
    <property type="entry name" value="CSC1/OSCA1-like_cyt"/>
</dbReference>
<dbReference type="PhylomeDB" id="B6QPV3"/>
<feature type="transmembrane region" description="Helical" evidence="7">
    <location>
        <begin position="800"/>
        <end position="820"/>
    </location>
</feature>
<dbReference type="GO" id="GO:0005227">
    <property type="term" value="F:calcium-activated cation channel activity"/>
    <property type="evidence" value="ECO:0007669"/>
    <property type="project" value="InterPro"/>
</dbReference>
<dbReference type="Pfam" id="PF13967">
    <property type="entry name" value="RSN1_TM"/>
    <property type="match status" value="1"/>
</dbReference>
<comment type="similarity">
    <text evidence="2">Belongs to the CSC1 (TC 1.A.17) family.</text>
</comment>
<dbReference type="InterPro" id="IPR032880">
    <property type="entry name" value="CSC1/OSCA1-like_N"/>
</dbReference>
<evidence type="ECO:0000259" key="9">
    <source>
        <dbReference type="Pfam" id="PF12621"/>
    </source>
</evidence>
<dbReference type="PANTHER" id="PTHR13018:SF53">
    <property type="entry name" value="DUF221 DOMAIN PROTEIN"/>
    <property type="match status" value="1"/>
</dbReference>
<gene>
    <name evidence="12" type="ORF">PMAA_039360</name>
</gene>
<dbReference type="Pfam" id="PF02714">
    <property type="entry name" value="RSN1_7TM"/>
    <property type="match status" value="1"/>
</dbReference>
<feature type="transmembrane region" description="Helical" evidence="7">
    <location>
        <begin position="280"/>
        <end position="299"/>
    </location>
</feature>
<organism evidence="12 13">
    <name type="scientific">Talaromyces marneffei (strain ATCC 18224 / CBS 334.59 / QM 7333)</name>
    <name type="common">Penicillium marneffei</name>
    <dbReference type="NCBI Taxonomy" id="441960"/>
    <lineage>
        <taxon>Eukaryota</taxon>
        <taxon>Fungi</taxon>
        <taxon>Dikarya</taxon>
        <taxon>Ascomycota</taxon>
        <taxon>Pezizomycotina</taxon>
        <taxon>Eurotiomycetes</taxon>
        <taxon>Eurotiomycetidae</taxon>
        <taxon>Eurotiales</taxon>
        <taxon>Trichocomaceae</taxon>
        <taxon>Talaromyces</taxon>
        <taxon>Talaromyces sect. Talaromyces</taxon>
    </lineage>
</organism>
<keyword evidence="6 7" id="KW-0472">Membrane</keyword>
<evidence type="ECO:0000256" key="2">
    <source>
        <dbReference type="ARBA" id="ARBA00007779"/>
    </source>
</evidence>
<dbReference type="OrthoDB" id="1076608at2759"/>
<evidence type="ECO:0000256" key="7">
    <source>
        <dbReference type="SAM" id="Phobius"/>
    </source>
</evidence>
<dbReference type="Pfam" id="PF14703">
    <property type="entry name" value="PHM7_cyt"/>
    <property type="match status" value="1"/>
</dbReference>
<evidence type="ECO:0000256" key="3">
    <source>
        <dbReference type="ARBA" id="ARBA00022448"/>
    </source>
</evidence>
<feature type="domain" description="CSC1/OSCA1-like N-terminal transmembrane" evidence="10">
    <location>
        <begin position="152"/>
        <end position="301"/>
    </location>
</feature>
<evidence type="ECO:0000259" key="11">
    <source>
        <dbReference type="Pfam" id="PF14703"/>
    </source>
</evidence>
<proteinExistence type="inferred from homology"/>
<evidence type="ECO:0000313" key="13">
    <source>
        <dbReference type="Proteomes" id="UP000001294"/>
    </source>
</evidence>
<dbReference type="Pfam" id="PF12621">
    <property type="entry name" value="PHM7_ext"/>
    <property type="match status" value="1"/>
</dbReference>
<dbReference type="InterPro" id="IPR045122">
    <property type="entry name" value="Csc1-like"/>
</dbReference>
<dbReference type="EMBL" id="DS995904">
    <property type="protein sequence ID" value="EEA20071.1"/>
    <property type="molecule type" value="Genomic_DNA"/>
</dbReference>
<accession>B6QPV3</accession>
<dbReference type="InterPro" id="IPR022257">
    <property type="entry name" value="PHM7_ext"/>
</dbReference>
<dbReference type="PANTHER" id="PTHR13018">
    <property type="entry name" value="PROBABLE MEMBRANE PROTEIN DUF221-RELATED"/>
    <property type="match status" value="1"/>
</dbReference>
<comment type="subcellular location">
    <subcellularLocation>
        <location evidence="1">Membrane</location>
        <topology evidence="1">Multi-pass membrane protein</topology>
    </subcellularLocation>
</comment>
<feature type="domain" description="CSC1/OSCA1-like cytosolic" evidence="11">
    <location>
        <begin position="324"/>
        <end position="509"/>
    </location>
</feature>
<feature type="transmembrane region" description="Helical" evidence="7">
    <location>
        <begin position="662"/>
        <end position="688"/>
    </location>
</feature>
<dbReference type="HOGENOM" id="CLU_002458_2_1_1"/>
<reference evidence="13" key="1">
    <citation type="journal article" date="2015" name="Genome Announc.">
        <title>Genome sequence of the AIDS-associated pathogen Penicillium marneffei (ATCC18224) and its near taxonomic relative Talaromyces stipitatus (ATCC10500).</title>
        <authorList>
            <person name="Nierman W.C."/>
            <person name="Fedorova-Abrams N.D."/>
            <person name="Andrianopoulos A."/>
        </authorList>
    </citation>
    <scope>NUCLEOTIDE SEQUENCE [LARGE SCALE GENOMIC DNA]</scope>
    <source>
        <strain evidence="13">ATCC 18224 / CBS 334.59 / QM 7333</strain>
    </source>
</reference>
<dbReference type="Proteomes" id="UP000001294">
    <property type="component" value="Unassembled WGS sequence"/>
</dbReference>
<feature type="transmembrane region" description="Helical" evidence="7">
    <location>
        <begin position="572"/>
        <end position="597"/>
    </location>
</feature>
<evidence type="ECO:0000313" key="12">
    <source>
        <dbReference type="EMBL" id="EEA20071.1"/>
    </source>
</evidence>
<feature type="domain" description="10TM putative phosphate transporter extracellular tail" evidence="9">
    <location>
        <begin position="865"/>
        <end position="951"/>
    </location>
</feature>
<evidence type="ECO:0000259" key="10">
    <source>
        <dbReference type="Pfam" id="PF13967"/>
    </source>
</evidence>
<dbReference type="GO" id="GO:0005886">
    <property type="term" value="C:plasma membrane"/>
    <property type="evidence" value="ECO:0007669"/>
    <property type="project" value="TreeGrafter"/>
</dbReference>
<evidence type="ECO:0000256" key="1">
    <source>
        <dbReference type="ARBA" id="ARBA00004141"/>
    </source>
</evidence>
<feature type="transmembrane region" description="Helical" evidence="7">
    <location>
        <begin position="152"/>
        <end position="173"/>
    </location>
</feature>
<evidence type="ECO:0000256" key="4">
    <source>
        <dbReference type="ARBA" id="ARBA00022692"/>
    </source>
</evidence>
<dbReference type="VEuPathDB" id="FungiDB:PMAA_039360"/>